<feature type="compositionally biased region" description="Pro residues" evidence="1">
    <location>
        <begin position="210"/>
        <end position="235"/>
    </location>
</feature>
<dbReference type="HOGENOM" id="CLU_799346_0_0_1"/>
<dbReference type="STRING" id="1442368.A0A0D2H3Q2"/>
<name>A0A0D2H3Q2_9EURO</name>
<sequence>MSANPWSAITAGVSSGLTFVFKICEVTYALRAVDQQTREYLITAQHAWTNIKTCRELLSHQQDLLPLSERRDYERVLEETKRAAEEVALLLEPARVDQDADCRIHFSTRVMWVLSDNSSVTAALKRLNIVHTTLTQNISTLRLLRSYGTAGGDPARGRRDRPPSYNTSQLLQWKHMSRSTPKPSTDNLRARALREQPLAQGTPNLEPTTPTSPPLPLPSPQSPQSPQSPPPPAQSPLPTMRELPSEMPADVPAQFFRNVPIQRSPISEPWPSPVRSESSTLVEAPCGDEPMAPLRATASAPGSATGTGSITGSTLGTGEYQPRSWLEHQAMKSSMLRERRARVVNRV</sequence>
<dbReference type="RefSeq" id="XP_013289298.1">
    <property type="nucleotide sequence ID" value="XM_013433844.1"/>
</dbReference>
<evidence type="ECO:0000256" key="1">
    <source>
        <dbReference type="SAM" id="MobiDB-lite"/>
    </source>
</evidence>
<dbReference type="AlphaFoldDB" id="A0A0D2H3Q2"/>
<organism evidence="2 3">
    <name type="scientific">Fonsecaea pedrosoi CBS 271.37</name>
    <dbReference type="NCBI Taxonomy" id="1442368"/>
    <lineage>
        <taxon>Eukaryota</taxon>
        <taxon>Fungi</taxon>
        <taxon>Dikarya</taxon>
        <taxon>Ascomycota</taxon>
        <taxon>Pezizomycotina</taxon>
        <taxon>Eurotiomycetes</taxon>
        <taxon>Chaetothyriomycetidae</taxon>
        <taxon>Chaetothyriales</taxon>
        <taxon>Herpotrichiellaceae</taxon>
        <taxon>Fonsecaea</taxon>
    </lineage>
</organism>
<accession>A0A0D2H3Q2</accession>
<reference evidence="2 3" key="1">
    <citation type="submission" date="2015-01" db="EMBL/GenBank/DDBJ databases">
        <title>The Genome Sequence of Fonsecaea pedrosoi CBS 271.37.</title>
        <authorList>
            <consortium name="The Broad Institute Genomics Platform"/>
            <person name="Cuomo C."/>
            <person name="de Hoog S."/>
            <person name="Gorbushina A."/>
            <person name="Stielow B."/>
            <person name="Teixiera M."/>
            <person name="Abouelleil A."/>
            <person name="Chapman S.B."/>
            <person name="Priest M."/>
            <person name="Young S.K."/>
            <person name="Wortman J."/>
            <person name="Nusbaum C."/>
            <person name="Birren B."/>
        </authorList>
    </citation>
    <scope>NUCLEOTIDE SEQUENCE [LARGE SCALE GENOMIC DNA]</scope>
    <source>
        <strain evidence="2 3">CBS 271.37</strain>
    </source>
</reference>
<dbReference type="OrthoDB" id="3800389at2759"/>
<gene>
    <name evidence="2" type="ORF">Z517_00881</name>
</gene>
<dbReference type="EMBL" id="KN846969">
    <property type="protein sequence ID" value="KIW85490.1"/>
    <property type="molecule type" value="Genomic_DNA"/>
</dbReference>
<protein>
    <submittedName>
        <fullName evidence="2">Unplaced genomic scaffold supercont1.1, whole genome shotgun sequence</fullName>
    </submittedName>
</protein>
<feature type="region of interest" description="Disordered" evidence="1">
    <location>
        <begin position="297"/>
        <end position="319"/>
    </location>
</feature>
<dbReference type="VEuPathDB" id="FungiDB:Z517_00881"/>
<proteinExistence type="predicted"/>
<feature type="compositionally biased region" description="Low complexity" evidence="1">
    <location>
        <begin position="297"/>
        <end position="318"/>
    </location>
</feature>
<evidence type="ECO:0000313" key="2">
    <source>
        <dbReference type="EMBL" id="KIW85490.1"/>
    </source>
</evidence>
<feature type="region of interest" description="Disordered" evidence="1">
    <location>
        <begin position="149"/>
        <end position="245"/>
    </location>
</feature>
<keyword evidence="3" id="KW-1185">Reference proteome</keyword>
<evidence type="ECO:0000313" key="3">
    <source>
        <dbReference type="Proteomes" id="UP000053029"/>
    </source>
</evidence>
<dbReference type="Proteomes" id="UP000053029">
    <property type="component" value="Unassembled WGS sequence"/>
</dbReference>
<feature type="compositionally biased region" description="Polar residues" evidence="1">
    <location>
        <begin position="178"/>
        <end position="187"/>
    </location>
</feature>
<dbReference type="GeneID" id="25300371"/>